<dbReference type="Proteomes" id="UP000680670">
    <property type="component" value="Unassembled WGS sequence"/>
</dbReference>
<dbReference type="InterPro" id="IPR031107">
    <property type="entry name" value="Small_HSP"/>
</dbReference>
<dbReference type="OrthoDB" id="1806521at2"/>
<evidence type="ECO:0000313" key="4">
    <source>
        <dbReference type="EMBL" id="GIN96566.1"/>
    </source>
</evidence>
<reference evidence="5 6" key="1">
    <citation type="submission" date="2018-12" db="EMBL/GenBank/DDBJ databases">
        <authorList>
            <person name="Sun L."/>
            <person name="Chen Z."/>
        </authorList>
    </citation>
    <scope>NUCLEOTIDE SEQUENCE [LARGE SCALE GENOMIC DNA]</scope>
    <source>
        <strain evidence="5 6">LMG 29736</strain>
    </source>
</reference>
<evidence type="ECO:0000256" key="1">
    <source>
        <dbReference type="PROSITE-ProRule" id="PRU00285"/>
    </source>
</evidence>
<dbReference type="RefSeq" id="WP_120117422.1">
    <property type="nucleotide sequence ID" value="NZ_BORI01000010.1"/>
</dbReference>
<dbReference type="Gene3D" id="2.60.40.790">
    <property type="match status" value="1"/>
</dbReference>
<evidence type="ECO:0000313" key="5">
    <source>
        <dbReference type="EMBL" id="RST58258.1"/>
    </source>
</evidence>
<reference evidence="4 7" key="2">
    <citation type="submission" date="2021-03" db="EMBL/GenBank/DDBJ databases">
        <title>Antimicrobial resistance genes in bacteria isolated from Japanese honey, and their potential for conferring macrolide and lincosamide resistance in the American foulbrood pathogen Paenibacillus larvae.</title>
        <authorList>
            <person name="Okamoto M."/>
            <person name="Kumagai M."/>
            <person name="Kanamori H."/>
            <person name="Takamatsu D."/>
        </authorList>
    </citation>
    <scope>NUCLEOTIDE SEQUENCE [LARGE SCALE GENOMIC DNA]</scope>
    <source>
        <strain evidence="4 7">J6TS1</strain>
    </source>
</reference>
<evidence type="ECO:0000259" key="3">
    <source>
        <dbReference type="PROSITE" id="PS01031"/>
    </source>
</evidence>
<dbReference type="AlphaFoldDB" id="A0A429X4D4"/>
<dbReference type="Proteomes" id="UP000287296">
    <property type="component" value="Unassembled WGS sequence"/>
</dbReference>
<dbReference type="PROSITE" id="PS01031">
    <property type="entry name" value="SHSP"/>
    <property type="match status" value="1"/>
</dbReference>
<feature type="domain" description="SHSP" evidence="3">
    <location>
        <begin position="45"/>
        <end position="156"/>
    </location>
</feature>
<name>A0A429X4D4_SIMTE</name>
<dbReference type="CDD" id="cd06464">
    <property type="entry name" value="ACD_sHsps-like"/>
    <property type="match status" value="1"/>
</dbReference>
<dbReference type="EMBL" id="BORJ01000005">
    <property type="protein sequence ID" value="GIN96566.1"/>
    <property type="molecule type" value="Genomic_DNA"/>
</dbReference>
<evidence type="ECO:0000313" key="6">
    <source>
        <dbReference type="Proteomes" id="UP000287296"/>
    </source>
</evidence>
<keyword evidence="7" id="KW-1185">Reference proteome</keyword>
<organism evidence="5 6">
    <name type="scientific">Siminovitchia terrae</name>
    <name type="common">Bacillus terrae</name>
    <dbReference type="NCBI Taxonomy" id="1914933"/>
    <lineage>
        <taxon>Bacteria</taxon>
        <taxon>Bacillati</taxon>
        <taxon>Bacillota</taxon>
        <taxon>Bacilli</taxon>
        <taxon>Bacillales</taxon>
        <taxon>Bacillaceae</taxon>
        <taxon>Siminovitchia</taxon>
    </lineage>
</organism>
<dbReference type="EMBL" id="QYTW02000022">
    <property type="protein sequence ID" value="RST58258.1"/>
    <property type="molecule type" value="Genomic_DNA"/>
</dbReference>
<dbReference type="InterPro" id="IPR008978">
    <property type="entry name" value="HSP20-like_chaperone"/>
</dbReference>
<protein>
    <submittedName>
        <fullName evidence="5">Hsp20/alpha crystallin family protein</fullName>
    </submittedName>
</protein>
<proteinExistence type="inferred from homology"/>
<comment type="caution">
    <text evidence="5">The sequence shown here is derived from an EMBL/GenBank/DDBJ whole genome shotgun (WGS) entry which is preliminary data.</text>
</comment>
<evidence type="ECO:0000313" key="7">
    <source>
        <dbReference type="Proteomes" id="UP000680670"/>
    </source>
</evidence>
<sequence length="156" mass="18050">MTEKFSKDDYNNKNPEPINHLMKAMNDFFEHRPVKGFLENLDELFSSSPFANSLSVELKETESKYIIRAKLPGIKKEQIEIDVLQQYVTITVKHHETINTENQQQELIQHQNTMRKASRTIPLAKAIDTKNVKATYENGLLTVFINKLMGKKVDIT</sequence>
<accession>A0A429X4D4</accession>
<comment type="similarity">
    <text evidence="1 2">Belongs to the small heat shock protein (HSP20) family.</text>
</comment>
<gene>
    <name evidence="5" type="ORF">D5F11_018480</name>
    <name evidence="4" type="ORF">J6TS1_24360</name>
</gene>
<dbReference type="SUPFAM" id="SSF49764">
    <property type="entry name" value="HSP20-like chaperones"/>
    <property type="match status" value="1"/>
</dbReference>
<dbReference type="InterPro" id="IPR002068">
    <property type="entry name" value="A-crystallin/Hsp20_dom"/>
</dbReference>
<dbReference type="Pfam" id="PF00011">
    <property type="entry name" value="HSP20"/>
    <property type="match status" value="1"/>
</dbReference>
<evidence type="ECO:0000256" key="2">
    <source>
        <dbReference type="RuleBase" id="RU003616"/>
    </source>
</evidence>
<dbReference type="PANTHER" id="PTHR11527">
    <property type="entry name" value="HEAT-SHOCK PROTEIN 20 FAMILY MEMBER"/>
    <property type="match status" value="1"/>
</dbReference>